<dbReference type="Proteomes" id="UP000004014">
    <property type="component" value="Unassembled WGS sequence"/>
</dbReference>
<evidence type="ECO:0000313" key="1">
    <source>
        <dbReference type="EMBL" id="EHC03596.1"/>
    </source>
</evidence>
<comment type="caution">
    <text evidence="1">The sequence shown here is derived from an EMBL/GenBank/DDBJ whole genome shotgun (WGS) entry which is preliminary data.</text>
</comment>
<sequence>MADHRRIRRHLPQSRDNHFRLFHILRYKGRGNQSKNRKSLQCANTQNDLSFLHRFQPVFNSFRSLLDWKTKN</sequence>
<gene>
    <name evidence="1" type="ORF">SSUR61_0437</name>
</gene>
<accession>A0AA87FAD8</accession>
<reference evidence="1 2" key="1">
    <citation type="submission" date="2011-03" db="EMBL/GenBank/DDBJ databases">
        <title>Deep-sequencing identification of multiple resistance mechanism for the high antibiotic-resistance strain Streptococcus suis R61.</title>
        <authorList>
            <person name="Hu P."/>
            <person name="Yang M."/>
            <person name="Jin M."/>
            <person name="Xiao J."/>
        </authorList>
    </citation>
    <scope>NUCLEOTIDE SEQUENCE [LARGE SCALE GENOMIC DNA]</scope>
    <source>
        <strain evidence="1 2">R61</strain>
    </source>
</reference>
<dbReference type="EMBL" id="AEYY01000010">
    <property type="protein sequence ID" value="EHC03596.1"/>
    <property type="molecule type" value="Genomic_DNA"/>
</dbReference>
<dbReference type="AlphaFoldDB" id="A0AA87FAD8"/>
<evidence type="ECO:0000313" key="2">
    <source>
        <dbReference type="Proteomes" id="UP000004014"/>
    </source>
</evidence>
<organism evidence="1 2">
    <name type="scientific">Streptococcus suis R61</name>
    <dbReference type="NCBI Taxonomy" id="996306"/>
    <lineage>
        <taxon>Bacteria</taxon>
        <taxon>Bacillati</taxon>
        <taxon>Bacillota</taxon>
        <taxon>Bacilli</taxon>
        <taxon>Lactobacillales</taxon>
        <taxon>Streptococcaceae</taxon>
        <taxon>Streptococcus</taxon>
    </lineage>
</organism>
<protein>
    <submittedName>
        <fullName evidence="1">Uncharacterized protein</fullName>
    </submittedName>
</protein>
<name>A0AA87FAD8_STRSU</name>
<proteinExistence type="predicted"/>